<keyword evidence="3" id="KW-1185">Reference proteome</keyword>
<dbReference type="Proteomes" id="UP000807469">
    <property type="component" value="Unassembled WGS sequence"/>
</dbReference>
<sequence length="239" mass="27012">MMQSAEFYANTFIRAFKRPRCTSASIERPSRFSFEDDQTYCRELPESQLDHRTARYQISSLESAGEAYTSAAHIIPESTNTNISGGNEGGAKHQQSSEVWAILSMFGKSEMPLELQGNKIHRLKNIITMCIDYHLWFDDLCFWFKPVKNEPNAYTTHVGRPSSGRLIPETITFNTMIGYPPPSKEYLALHALCFEVAWMSGAVEYIADIQRKMEETNILANDGSSATLLANILLPLTVR</sequence>
<dbReference type="InterPro" id="IPR003615">
    <property type="entry name" value="HNH_nuc"/>
</dbReference>
<organism evidence="2 3">
    <name type="scientific">Pholiota conissans</name>
    <dbReference type="NCBI Taxonomy" id="109636"/>
    <lineage>
        <taxon>Eukaryota</taxon>
        <taxon>Fungi</taxon>
        <taxon>Dikarya</taxon>
        <taxon>Basidiomycota</taxon>
        <taxon>Agaricomycotina</taxon>
        <taxon>Agaricomycetes</taxon>
        <taxon>Agaricomycetidae</taxon>
        <taxon>Agaricales</taxon>
        <taxon>Agaricineae</taxon>
        <taxon>Strophariaceae</taxon>
        <taxon>Pholiota</taxon>
    </lineage>
</organism>
<proteinExistence type="predicted"/>
<protein>
    <recommendedName>
        <fullName evidence="1">HNH nuclease domain-containing protein</fullName>
    </recommendedName>
</protein>
<evidence type="ECO:0000259" key="1">
    <source>
        <dbReference type="Pfam" id="PF13391"/>
    </source>
</evidence>
<feature type="domain" description="HNH nuclease" evidence="1">
    <location>
        <begin position="67"/>
        <end position="143"/>
    </location>
</feature>
<name>A0A9P6CX64_9AGAR</name>
<evidence type="ECO:0000313" key="3">
    <source>
        <dbReference type="Proteomes" id="UP000807469"/>
    </source>
</evidence>
<dbReference type="OrthoDB" id="2104739at2759"/>
<accession>A0A9P6CX64</accession>
<dbReference type="AlphaFoldDB" id="A0A9P6CX64"/>
<gene>
    <name evidence="2" type="ORF">BDN70DRAFT_935166</name>
</gene>
<reference evidence="2" key="1">
    <citation type="submission" date="2020-11" db="EMBL/GenBank/DDBJ databases">
        <authorList>
            <consortium name="DOE Joint Genome Institute"/>
            <person name="Ahrendt S."/>
            <person name="Riley R."/>
            <person name="Andreopoulos W."/>
            <person name="Labutti K."/>
            <person name="Pangilinan J."/>
            <person name="Ruiz-Duenas F.J."/>
            <person name="Barrasa J.M."/>
            <person name="Sanchez-Garcia M."/>
            <person name="Camarero S."/>
            <person name="Miyauchi S."/>
            <person name="Serrano A."/>
            <person name="Linde D."/>
            <person name="Babiker R."/>
            <person name="Drula E."/>
            <person name="Ayuso-Fernandez I."/>
            <person name="Pacheco R."/>
            <person name="Padilla G."/>
            <person name="Ferreira P."/>
            <person name="Barriuso J."/>
            <person name="Kellner H."/>
            <person name="Castanera R."/>
            <person name="Alfaro M."/>
            <person name="Ramirez L."/>
            <person name="Pisabarro A.G."/>
            <person name="Kuo A."/>
            <person name="Tritt A."/>
            <person name="Lipzen A."/>
            <person name="He G."/>
            <person name="Yan M."/>
            <person name="Ng V."/>
            <person name="Cullen D."/>
            <person name="Martin F."/>
            <person name="Rosso M.-N."/>
            <person name="Henrissat B."/>
            <person name="Hibbett D."/>
            <person name="Martinez A.T."/>
            <person name="Grigoriev I.V."/>
        </authorList>
    </citation>
    <scope>NUCLEOTIDE SEQUENCE</scope>
    <source>
        <strain evidence="2">CIRM-BRFM 674</strain>
    </source>
</reference>
<evidence type="ECO:0000313" key="2">
    <source>
        <dbReference type="EMBL" id="KAF9476305.1"/>
    </source>
</evidence>
<dbReference type="Pfam" id="PF13391">
    <property type="entry name" value="HNH_2"/>
    <property type="match status" value="1"/>
</dbReference>
<comment type="caution">
    <text evidence="2">The sequence shown here is derived from an EMBL/GenBank/DDBJ whole genome shotgun (WGS) entry which is preliminary data.</text>
</comment>
<dbReference type="EMBL" id="MU155299">
    <property type="protein sequence ID" value="KAF9476305.1"/>
    <property type="molecule type" value="Genomic_DNA"/>
</dbReference>